<accession>A0ABR2JXH5</accession>
<gene>
    <name evidence="2" type="ORF">M9Y10_045968</name>
</gene>
<protein>
    <submittedName>
        <fullName evidence="2">Uncharacterized protein</fullName>
    </submittedName>
</protein>
<dbReference type="EMBL" id="JAPFFF010000009">
    <property type="protein sequence ID" value="KAK8883318.1"/>
    <property type="molecule type" value="Genomic_DNA"/>
</dbReference>
<sequence length="257" mass="29925">MLKSLFGKQAEPQTLENLMQKLHAVSEKMIARSQCASNLGQTLYALVKSEAPAYSVYFERVKEIYENLSMNYKIAAGEQNRAIEDIHDIVIRYPILQKIENERNEMKKAYEEINSRYKQIKIDMKLKETQETLAKYRNARIERAQYASKLLEKTTEYMNYRERFDKFVTNRSTNAWKIYAKSIERTAKDEASLMTKLADICKTICDNVDNPQAIIEAIENTKNNLLLIDYTDDENMLRSSLQAAAPFDDQTQKLTDE</sequence>
<feature type="coiled-coil region" evidence="1">
    <location>
        <begin position="96"/>
        <end position="123"/>
    </location>
</feature>
<dbReference type="Proteomes" id="UP001470230">
    <property type="component" value="Unassembled WGS sequence"/>
</dbReference>
<evidence type="ECO:0000256" key="1">
    <source>
        <dbReference type="SAM" id="Coils"/>
    </source>
</evidence>
<keyword evidence="3" id="KW-1185">Reference proteome</keyword>
<organism evidence="2 3">
    <name type="scientific">Tritrichomonas musculus</name>
    <dbReference type="NCBI Taxonomy" id="1915356"/>
    <lineage>
        <taxon>Eukaryota</taxon>
        <taxon>Metamonada</taxon>
        <taxon>Parabasalia</taxon>
        <taxon>Tritrichomonadida</taxon>
        <taxon>Tritrichomonadidae</taxon>
        <taxon>Tritrichomonas</taxon>
    </lineage>
</organism>
<proteinExistence type="predicted"/>
<reference evidence="2 3" key="1">
    <citation type="submission" date="2024-04" db="EMBL/GenBank/DDBJ databases">
        <title>Tritrichomonas musculus Genome.</title>
        <authorList>
            <person name="Alves-Ferreira E."/>
            <person name="Grigg M."/>
            <person name="Lorenzi H."/>
            <person name="Galac M."/>
        </authorList>
    </citation>
    <scope>NUCLEOTIDE SEQUENCE [LARGE SCALE GENOMIC DNA]</scope>
    <source>
        <strain evidence="2 3">EAF2021</strain>
    </source>
</reference>
<comment type="caution">
    <text evidence="2">The sequence shown here is derived from an EMBL/GenBank/DDBJ whole genome shotgun (WGS) entry which is preliminary data.</text>
</comment>
<evidence type="ECO:0000313" key="2">
    <source>
        <dbReference type="EMBL" id="KAK8883318.1"/>
    </source>
</evidence>
<name>A0ABR2JXH5_9EUKA</name>
<evidence type="ECO:0000313" key="3">
    <source>
        <dbReference type="Proteomes" id="UP001470230"/>
    </source>
</evidence>
<keyword evidence="1" id="KW-0175">Coiled coil</keyword>